<feature type="transmembrane region" description="Helical" evidence="5">
    <location>
        <begin position="47"/>
        <end position="64"/>
    </location>
</feature>
<dbReference type="PROSITE" id="PS50850">
    <property type="entry name" value="MFS"/>
    <property type="match status" value="1"/>
</dbReference>
<feature type="transmembrane region" description="Helical" evidence="5">
    <location>
        <begin position="76"/>
        <end position="95"/>
    </location>
</feature>
<feature type="transmembrane region" description="Helical" evidence="5">
    <location>
        <begin position="338"/>
        <end position="356"/>
    </location>
</feature>
<feature type="transmembrane region" description="Helical" evidence="5">
    <location>
        <begin position="297"/>
        <end position="318"/>
    </location>
</feature>
<feature type="transmembrane region" description="Helical" evidence="5">
    <location>
        <begin position="275"/>
        <end position="291"/>
    </location>
</feature>
<feature type="transmembrane region" description="Helical" evidence="5">
    <location>
        <begin position="168"/>
        <end position="187"/>
    </location>
</feature>
<dbReference type="PANTHER" id="PTHR23542">
    <property type="match status" value="1"/>
</dbReference>
<comment type="caution">
    <text evidence="7">The sequence shown here is derived from an EMBL/GenBank/DDBJ whole genome shotgun (WGS) entry which is preliminary data.</text>
</comment>
<keyword evidence="2 5" id="KW-0812">Transmembrane</keyword>
<dbReference type="InterPro" id="IPR036259">
    <property type="entry name" value="MFS_trans_sf"/>
</dbReference>
<dbReference type="SUPFAM" id="SSF103473">
    <property type="entry name" value="MFS general substrate transporter"/>
    <property type="match status" value="2"/>
</dbReference>
<feature type="transmembrane region" description="Helical" evidence="5">
    <location>
        <begin position="208"/>
        <end position="227"/>
    </location>
</feature>
<proteinExistence type="predicted"/>
<organism evidence="7 8">
    <name type="scientific">Nocardioides panacihumi</name>
    <dbReference type="NCBI Taxonomy" id="400774"/>
    <lineage>
        <taxon>Bacteria</taxon>
        <taxon>Bacillati</taxon>
        <taxon>Actinomycetota</taxon>
        <taxon>Actinomycetes</taxon>
        <taxon>Propionibacteriales</taxon>
        <taxon>Nocardioidaceae</taxon>
        <taxon>Nocardioides</taxon>
    </lineage>
</organism>
<feature type="domain" description="Major facilitator superfamily (MFS) profile" evidence="6">
    <location>
        <begin position="209"/>
        <end position="414"/>
    </location>
</feature>
<evidence type="ECO:0000256" key="4">
    <source>
        <dbReference type="ARBA" id="ARBA00023136"/>
    </source>
</evidence>
<gene>
    <name evidence="7" type="ORF">GCM10009798_00140</name>
</gene>
<accession>A0ABP5BJF3</accession>
<evidence type="ECO:0000313" key="8">
    <source>
        <dbReference type="Proteomes" id="UP001500571"/>
    </source>
</evidence>
<comment type="subcellular location">
    <subcellularLocation>
        <location evidence="1">Cell membrane</location>
        <topology evidence="1">Multi-pass membrane protein</topology>
    </subcellularLocation>
</comment>
<feature type="transmembrane region" description="Helical" evidence="5">
    <location>
        <begin position="362"/>
        <end position="382"/>
    </location>
</feature>
<evidence type="ECO:0000256" key="5">
    <source>
        <dbReference type="SAM" id="Phobius"/>
    </source>
</evidence>
<dbReference type="InterPro" id="IPR011701">
    <property type="entry name" value="MFS"/>
</dbReference>
<dbReference type="EMBL" id="BAAAPB010000001">
    <property type="protein sequence ID" value="GAA1945197.1"/>
    <property type="molecule type" value="Genomic_DNA"/>
</dbReference>
<evidence type="ECO:0000256" key="2">
    <source>
        <dbReference type="ARBA" id="ARBA00022692"/>
    </source>
</evidence>
<dbReference type="PANTHER" id="PTHR23542:SF1">
    <property type="entry name" value="MAJOR FACILITATOR SUPERFAMILY (MFS) PROFILE DOMAIN-CONTAINING PROTEIN"/>
    <property type="match status" value="1"/>
</dbReference>
<dbReference type="Gene3D" id="1.20.1250.20">
    <property type="entry name" value="MFS general substrate transporter like domains"/>
    <property type="match status" value="2"/>
</dbReference>
<feature type="transmembrane region" description="Helical" evidence="5">
    <location>
        <begin position="143"/>
        <end position="162"/>
    </location>
</feature>
<name>A0ABP5BJF3_9ACTN</name>
<dbReference type="RefSeq" id="WP_344041123.1">
    <property type="nucleotide sequence ID" value="NZ_BAAAPB010000001.1"/>
</dbReference>
<evidence type="ECO:0000256" key="1">
    <source>
        <dbReference type="ARBA" id="ARBA00004651"/>
    </source>
</evidence>
<feature type="transmembrane region" description="Helical" evidence="5">
    <location>
        <begin position="101"/>
        <end position="122"/>
    </location>
</feature>
<dbReference type="Proteomes" id="UP001500571">
    <property type="component" value="Unassembled WGS sequence"/>
</dbReference>
<protein>
    <submittedName>
        <fullName evidence="7">MFS transporter</fullName>
    </submittedName>
</protein>
<evidence type="ECO:0000256" key="3">
    <source>
        <dbReference type="ARBA" id="ARBA00022989"/>
    </source>
</evidence>
<keyword evidence="3 5" id="KW-1133">Transmembrane helix</keyword>
<dbReference type="InterPro" id="IPR020846">
    <property type="entry name" value="MFS_dom"/>
</dbReference>
<feature type="transmembrane region" description="Helical" evidence="5">
    <location>
        <begin position="18"/>
        <end position="41"/>
    </location>
</feature>
<reference evidence="8" key="1">
    <citation type="journal article" date="2019" name="Int. J. Syst. Evol. Microbiol.">
        <title>The Global Catalogue of Microorganisms (GCM) 10K type strain sequencing project: providing services to taxonomists for standard genome sequencing and annotation.</title>
        <authorList>
            <consortium name="The Broad Institute Genomics Platform"/>
            <consortium name="The Broad Institute Genome Sequencing Center for Infectious Disease"/>
            <person name="Wu L."/>
            <person name="Ma J."/>
        </authorList>
    </citation>
    <scope>NUCLEOTIDE SEQUENCE [LARGE SCALE GENOMIC DNA]</scope>
    <source>
        <strain evidence="8">JCM 15309</strain>
    </source>
</reference>
<feature type="transmembrane region" description="Helical" evidence="5">
    <location>
        <begin position="247"/>
        <end position="268"/>
    </location>
</feature>
<keyword evidence="8" id="KW-1185">Reference proteome</keyword>
<evidence type="ECO:0000259" key="6">
    <source>
        <dbReference type="PROSITE" id="PS50850"/>
    </source>
</evidence>
<dbReference type="Pfam" id="PF07690">
    <property type="entry name" value="MFS_1"/>
    <property type="match status" value="2"/>
</dbReference>
<sequence>MGFATYAEVLKNPVVRRILLLGMFIRVPLWAAGVVITLHVVTHLGRSYTEAGLVSTIVAVALSVSSPWRGRRLDRVGLRATVLPSIVIGAVAWSIAPWLSYWPLVVVAGVASLFAVPSFSIIRQVLIGHVPDRQRTTVLSVDSVATELTFLVGPVLGVLAATYLPTPVALLICQLSVVGGAIMLWIANPPLNSQHSDLSAGKVSVRSWMTPSVVMVLVIAVTSTVILTGEDLSTVAALRDWDQTTAIGWTLALWGAGSAIGGIVYGALHRHPSAAALLVGLAGTTALVALAPDGNLFWFALLLTLSGVFCAPTITATVDDLSRSVPASVRGEAMGWHGSALTFGSAVGAPIIGLALDHGGWSWGFALAGLMGLVIALPGLALTRRGRAAAGAPTVEEAVALGDAQQATEAPLGI</sequence>
<keyword evidence="4 5" id="KW-0472">Membrane</keyword>
<evidence type="ECO:0000313" key="7">
    <source>
        <dbReference type="EMBL" id="GAA1945197.1"/>
    </source>
</evidence>